<protein>
    <submittedName>
        <fullName evidence="1">Uncharacterized protein</fullName>
    </submittedName>
</protein>
<dbReference type="EMBL" id="LR130779">
    <property type="protein sequence ID" value="VDN65790.1"/>
    <property type="molecule type" value="Genomic_DNA"/>
</dbReference>
<sequence length="53" mass="5931">MKGRCPRPLDEGDTPRNIKQLSGFLRSVSSIALEVARILWSLSESVNLSLKNF</sequence>
<accession>A0A653BAT3</accession>
<reference evidence="1" key="1">
    <citation type="submission" date="2018-11" db="EMBL/GenBank/DDBJ databases">
        <authorList>
            <consortium name="Genoscope - CEA"/>
            <person name="William W."/>
        </authorList>
    </citation>
    <scope>NUCLEOTIDE SEQUENCE [LARGE SCALE GENOMIC DNA]</scope>
    <source>
        <strain evidence="1">T9AD</strain>
    </source>
</reference>
<name>A0A653BAT3_ECTOL</name>
<evidence type="ECO:0000313" key="1">
    <source>
        <dbReference type="EMBL" id="VDN65790.1"/>
    </source>
</evidence>
<dbReference type="AlphaFoldDB" id="A0A653BAT3"/>
<proteinExistence type="predicted"/>
<organism evidence="1">
    <name type="scientific">Ectopseudomonas oleovorans</name>
    <name type="common">Pseudomonas oleovorans</name>
    <dbReference type="NCBI Taxonomy" id="301"/>
    <lineage>
        <taxon>Bacteria</taxon>
        <taxon>Pseudomonadati</taxon>
        <taxon>Pseudomonadota</taxon>
        <taxon>Gammaproteobacteria</taxon>
        <taxon>Pseudomonadales</taxon>
        <taxon>Pseudomonadaceae</taxon>
        <taxon>Ectopseudomonas</taxon>
    </lineage>
</organism>
<gene>
    <name evidence="1" type="ORF">POT9AD_4815</name>
</gene>